<feature type="compositionally biased region" description="Acidic residues" evidence="9">
    <location>
        <begin position="415"/>
        <end position="427"/>
    </location>
</feature>
<comment type="similarity">
    <text evidence="2">Belongs to the GOLM family.</text>
</comment>
<gene>
    <name evidence="10" type="ORF">MDA_GLEAN10012063</name>
</gene>
<evidence type="ECO:0000256" key="4">
    <source>
        <dbReference type="ARBA" id="ARBA00022968"/>
    </source>
</evidence>
<evidence type="ECO:0000256" key="3">
    <source>
        <dbReference type="ARBA" id="ARBA00022692"/>
    </source>
</evidence>
<feature type="compositionally biased region" description="Basic and acidic residues" evidence="9">
    <location>
        <begin position="241"/>
        <end position="253"/>
    </location>
</feature>
<feature type="compositionally biased region" description="Basic and acidic residues" evidence="9">
    <location>
        <begin position="405"/>
        <end position="414"/>
    </location>
</feature>
<sequence>MMGLGNGRRTMKSPPFVLAALVACIIVLGFNYWIASSRSVDLQTRIMELEGRVRRAAAERGAVELKKNEFQGELEKQREQLDKIQSSHNFQMESVNKLHQDEKARPAWAVLVNNITTGERLIRTLQDQLKALQRNYGRLQQDVLQFQKNQTNLERKFSYDLSQCINQMKEVKEQCEEQIEEVTKKGNEAVASRDLSEHKEPSQQLRTPSEPQPPAEVPQTKGNVPGNGEPQTPVPSSEAALDLRREGEKDERQAPVLTGLEPSAEVTKHMTQLPHLSSAPPPTVLGRALGIAWYEGFVLMKLNGRGLTANIVLCTEETNDIQVISEEALRRDSQALPREPDHEQAVEADRHVGGRDTGDVRDPGQTPQVPATLLMSQENQEVEEPERDQLVVRDGQEEEQDADEEGRNEQKVGGDDDYNMDENEAESETDKQAALAGNDRNVNGNDCGGVASFSAQL</sequence>
<feature type="compositionally biased region" description="Basic and acidic residues" evidence="9">
    <location>
        <begin position="332"/>
        <end position="362"/>
    </location>
</feature>
<keyword evidence="5" id="KW-1133">Transmembrane helix</keyword>
<keyword evidence="6 8" id="KW-0175">Coiled coil</keyword>
<protein>
    <submittedName>
        <fullName evidence="10">Golgi membrane protein 1</fullName>
    </submittedName>
</protein>
<keyword evidence="7" id="KW-0472">Membrane</keyword>
<evidence type="ECO:0000313" key="10">
    <source>
        <dbReference type="EMBL" id="ELK33482.1"/>
    </source>
</evidence>
<comment type="subcellular location">
    <subcellularLocation>
        <location evidence="1">Membrane</location>
        <topology evidence="1">Single-pass type II membrane protein</topology>
    </subcellularLocation>
</comment>
<dbReference type="eggNOG" id="ENOG502S080">
    <property type="taxonomic scope" value="Eukaryota"/>
</dbReference>
<feature type="region of interest" description="Disordered" evidence="9">
    <location>
        <begin position="332"/>
        <end position="457"/>
    </location>
</feature>
<dbReference type="GO" id="GO:0016020">
    <property type="term" value="C:membrane"/>
    <property type="evidence" value="ECO:0007669"/>
    <property type="project" value="UniProtKB-SubCell"/>
</dbReference>
<reference evidence="11" key="1">
    <citation type="journal article" date="2013" name="Science">
        <title>Comparative analysis of bat genomes provides insight into the evolution of flight and immunity.</title>
        <authorList>
            <person name="Zhang G."/>
            <person name="Cowled C."/>
            <person name="Shi Z."/>
            <person name="Huang Z."/>
            <person name="Bishop-Lilly K.A."/>
            <person name="Fang X."/>
            <person name="Wynne J.W."/>
            <person name="Xiong Z."/>
            <person name="Baker M.L."/>
            <person name="Zhao W."/>
            <person name="Tachedjian M."/>
            <person name="Zhu Y."/>
            <person name="Zhou P."/>
            <person name="Jiang X."/>
            <person name="Ng J."/>
            <person name="Yang L."/>
            <person name="Wu L."/>
            <person name="Xiao J."/>
            <person name="Feng Y."/>
            <person name="Chen Y."/>
            <person name="Sun X."/>
            <person name="Zhang Y."/>
            <person name="Marsh G.A."/>
            <person name="Crameri G."/>
            <person name="Broder C.C."/>
            <person name="Frey K.G."/>
            <person name="Wang L.F."/>
            <person name="Wang J."/>
        </authorList>
    </citation>
    <scope>NUCLEOTIDE SEQUENCE [LARGE SCALE GENOMIC DNA]</scope>
</reference>
<keyword evidence="3" id="KW-0812">Transmembrane</keyword>
<keyword evidence="11" id="KW-1185">Reference proteome</keyword>
<dbReference type="Proteomes" id="UP000010556">
    <property type="component" value="Unassembled WGS sequence"/>
</dbReference>
<dbReference type="PRINTS" id="PR02084">
    <property type="entry name" value="GOLM1CASC4"/>
</dbReference>
<feature type="compositionally biased region" description="Polar residues" evidence="9">
    <location>
        <begin position="365"/>
        <end position="379"/>
    </location>
</feature>
<dbReference type="PANTHER" id="PTHR15896">
    <property type="entry name" value="GOLGI PHOSPHOPROTEIN 2/GP73-RELATED"/>
    <property type="match status" value="1"/>
</dbReference>
<evidence type="ECO:0000256" key="1">
    <source>
        <dbReference type="ARBA" id="ARBA00004606"/>
    </source>
</evidence>
<feature type="region of interest" description="Disordered" evidence="9">
    <location>
        <begin position="183"/>
        <end position="260"/>
    </location>
</feature>
<evidence type="ECO:0000256" key="9">
    <source>
        <dbReference type="SAM" id="MobiDB-lite"/>
    </source>
</evidence>
<organism evidence="10 11">
    <name type="scientific">Myotis davidii</name>
    <name type="common">David's myotis</name>
    <dbReference type="NCBI Taxonomy" id="225400"/>
    <lineage>
        <taxon>Eukaryota</taxon>
        <taxon>Metazoa</taxon>
        <taxon>Chordata</taxon>
        <taxon>Craniata</taxon>
        <taxon>Vertebrata</taxon>
        <taxon>Euteleostomi</taxon>
        <taxon>Mammalia</taxon>
        <taxon>Eutheria</taxon>
        <taxon>Laurasiatheria</taxon>
        <taxon>Chiroptera</taxon>
        <taxon>Yangochiroptera</taxon>
        <taxon>Vespertilionidae</taxon>
        <taxon>Myotis</taxon>
    </lineage>
</organism>
<dbReference type="InterPro" id="IPR026139">
    <property type="entry name" value="GOLM1/CASC4"/>
</dbReference>
<dbReference type="GO" id="GO:0005794">
    <property type="term" value="C:Golgi apparatus"/>
    <property type="evidence" value="ECO:0007669"/>
    <property type="project" value="TreeGrafter"/>
</dbReference>
<accession>L5M5A0</accession>
<evidence type="ECO:0000256" key="5">
    <source>
        <dbReference type="ARBA" id="ARBA00022989"/>
    </source>
</evidence>
<dbReference type="AlphaFoldDB" id="L5M5A0"/>
<feature type="coiled-coil region" evidence="8">
    <location>
        <begin position="39"/>
        <end position="87"/>
    </location>
</feature>
<evidence type="ECO:0000256" key="8">
    <source>
        <dbReference type="SAM" id="Coils"/>
    </source>
</evidence>
<dbReference type="EMBL" id="KB104222">
    <property type="protein sequence ID" value="ELK33482.1"/>
    <property type="molecule type" value="Genomic_DNA"/>
</dbReference>
<evidence type="ECO:0000256" key="6">
    <source>
        <dbReference type="ARBA" id="ARBA00023054"/>
    </source>
</evidence>
<dbReference type="Gene3D" id="1.10.287.1490">
    <property type="match status" value="1"/>
</dbReference>
<keyword evidence="4" id="KW-0735">Signal-anchor</keyword>
<evidence type="ECO:0000256" key="7">
    <source>
        <dbReference type="ARBA" id="ARBA00023136"/>
    </source>
</evidence>
<evidence type="ECO:0000313" key="11">
    <source>
        <dbReference type="Proteomes" id="UP000010556"/>
    </source>
</evidence>
<name>L5M5A0_MYODS</name>
<evidence type="ECO:0000256" key="2">
    <source>
        <dbReference type="ARBA" id="ARBA00007474"/>
    </source>
</evidence>
<dbReference type="PANTHER" id="PTHR15896:SF8">
    <property type="entry name" value="GOLGI MEMBRANE PROTEIN 1"/>
    <property type="match status" value="1"/>
</dbReference>
<proteinExistence type="inferred from homology"/>